<gene>
    <name evidence="1" type="ORF">KILIM_018_00210</name>
</gene>
<organism evidence="1 2">
    <name type="scientific">Kineosphaera limosa NBRC 100340</name>
    <dbReference type="NCBI Taxonomy" id="1184609"/>
    <lineage>
        <taxon>Bacteria</taxon>
        <taxon>Bacillati</taxon>
        <taxon>Actinomycetota</taxon>
        <taxon>Actinomycetes</taxon>
        <taxon>Micrococcales</taxon>
        <taxon>Dermatophilaceae</taxon>
        <taxon>Kineosphaera</taxon>
    </lineage>
</organism>
<dbReference type="SFLD" id="SFLDS00003">
    <property type="entry name" value="Haloacid_Dehalogenase"/>
    <property type="match status" value="1"/>
</dbReference>
<dbReference type="OrthoDB" id="9800058at2"/>
<dbReference type="InterPro" id="IPR023214">
    <property type="entry name" value="HAD_sf"/>
</dbReference>
<dbReference type="InterPro" id="IPR051806">
    <property type="entry name" value="HAD-like_SPP"/>
</dbReference>
<dbReference type="EMBL" id="BAHD01000018">
    <property type="protein sequence ID" value="GAB95274.1"/>
    <property type="molecule type" value="Genomic_DNA"/>
</dbReference>
<dbReference type="PANTHER" id="PTHR43481">
    <property type="entry name" value="FRUCTOSE-1-PHOSPHATE PHOSPHATASE"/>
    <property type="match status" value="1"/>
</dbReference>
<dbReference type="InterPro" id="IPR023198">
    <property type="entry name" value="PGP-like_dom2"/>
</dbReference>
<dbReference type="NCBIfam" id="TIGR01549">
    <property type="entry name" value="HAD-SF-IA-v1"/>
    <property type="match status" value="1"/>
</dbReference>
<dbReference type="NCBIfam" id="TIGR01509">
    <property type="entry name" value="HAD-SF-IA-v3"/>
    <property type="match status" value="1"/>
</dbReference>
<dbReference type="PANTHER" id="PTHR43481:SF4">
    <property type="entry name" value="GLYCEROL-1-PHOSPHATE PHOSPHOHYDROLASE 1-RELATED"/>
    <property type="match status" value="1"/>
</dbReference>
<dbReference type="Pfam" id="PF00702">
    <property type="entry name" value="Hydrolase"/>
    <property type="match status" value="1"/>
</dbReference>
<dbReference type="Proteomes" id="UP000008366">
    <property type="component" value="Unassembled WGS sequence"/>
</dbReference>
<dbReference type="Gene3D" id="3.40.50.1000">
    <property type="entry name" value="HAD superfamily/HAD-like"/>
    <property type="match status" value="1"/>
</dbReference>
<dbReference type="InterPro" id="IPR036412">
    <property type="entry name" value="HAD-like_sf"/>
</dbReference>
<dbReference type="eggNOG" id="COG0637">
    <property type="taxonomic scope" value="Bacteria"/>
</dbReference>
<dbReference type="GO" id="GO:0050308">
    <property type="term" value="F:sugar-phosphatase activity"/>
    <property type="evidence" value="ECO:0007669"/>
    <property type="project" value="TreeGrafter"/>
</dbReference>
<dbReference type="RefSeq" id="WP_006591806.1">
    <property type="nucleotide sequence ID" value="NZ_BAHD01000018.1"/>
</dbReference>
<dbReference type="Gene3D" id="1.10.150.240">
    <property type="entry name" value="Putative phosphatase, domain 2"/>
    <property type="match status" value="1"/>
</dbReference>
<accession>K6X8X8</accession>
<dbReference type="PRINTS" id="PR00413">
    <property type="entry name" value="HADHALOGNASE"/>
</dbReference>
<dbReference type="SFLD" id="SFLDG01129">
    <property type="entry name" value="C1.5:_HAD__Beta-PGM__Phosphata"/>
    <property type="match status" value="1"/>
</dbReference>
<comment type="caution">
    <text evidence="1">The sequence shown here is derived from an EMBL/GenBank/DDBJ whole genome shotgun (WGS) entry which is preliminary data.</text>
</comment>
<evidence type="ECO:0000313" key="1">
    <source>
        <dbReference type="EMBL" id="GAB95274.1"/>
    </source>
</evidence>
<sequence>MNQASDVLLSAPVEAVLLDMDGTLVDSDAAVERIWRDWATSHDVDPEAVVAACHGATPQATMRRFRPDLADEVIEAQTQENMRRETADVADVVAAPGALKLLDTLADLGVPWGVVTNADHDLAVARLGAAGITPPLLVTVDEVPVGKPHPQIYELGSERIGVPLTRCLVVEDSDSGVAAGRAAGARVAGVRHDEADLRVEHLGELADLLAPSA</sequence>
<dbReference type="InterPro" id="IPR006439">
    <property type="entry name" value="HAD-SF_hydro_IA"/>
</dbReference>
<proteinExistence type="predicted"/>
<reference evidence="1 2" key="1">
    <citation type="submission" date="2012-08" db="EMBL/GenBank/DDBJ databases">
        <title>Whole genome shotgun sequence of Kineosphaera limosa NBRC 100340.</title>
        <authorList>
            <person name="Yoshida I."/>
            <person name="Isaki S."/>
            <person name="Hosoyama A."/>
            <person name="Tsuchikane K."/>
            <person name="Katsumata H."/>
            <person name="Ando Y."/>
            <person name="Ohji S."/>
            <person name="Hamada M."/>
            <person name="Tamura T."/>
            <person name="Yamazoe A."/>
            <person name="Yamazaki S."/>
            <person name="Fujita N."/>
        </authorList>
    </citation>
    <scope>NUCLEOTIDE SEQUENCE [LARGE SCALE GENOMIC DNA]</scope>
    <source>
        <strain evidence="1 2">NBRC 100340</strain>
    </source>
</reference>
<evidence type="ECO:0000313" key="2">
    <source>
        <dbReference type="Proteomes" id="UP000008366"/>
    </source>
</evidence>
<protein>
    <submittedName>
        <fullName evidence="1">Putative phosphatase</fullName>
    </submittedName>
</protein>
<keyword evidence="2" id="KW-1185">Reference proteome</keyword>
<dbReference type="AlphaFoldDB" id="K6X8X8"/>
<dbReference type="STRING" id="1184609.KILIM_018_00210"/>
<dbReference type="SUPFAM" id="SSF56784">
    <property type="entry name" value="HAD-like"/>
    <property type="match status" value="1"/>
</dbReference>
<name>K6X8X8_9MICO</name>